<evidence type="ECO:0000256" key="2">
    <source>
        <dbReference type="ARBA" id="ARBA00023002"/>
    </source>
</evidence>
<dbReference type="InterPro" id="IPR012951">
    <property type="entry name" value="BBE"/>
</dbReference>
<evidence type="ECO:0000313" key="4">
    <source>
        <dbReference type="EMBL" id="WEW56366.1"/>
    </source>
</evidence>
<dbReference type="PROSITE" id="PS51387">
    <property type="entry name" value="FAD_PCMH"/>
    <property type="match status" value="1"/>
</dbReference>
<dbReference type="InterPro" id="IPR036318">
    <property type="entry name" value="FAD-bd_PCMH-like_sf"/>
</dbReference>
<gene>
    <name evidence="4" type="ORF">PRK78_001809</name>
</gene>
<dbReference type="InterPro" id="IPR016169">
    <property type="entry name" value="FAD-bd_PCMH_sub2"/>
</dbReference>
<dbReference type="InterPro" id="IPR016166">
    <property type="entry name" value="FAD-bd_PCMH"/>
</dbReference>
<dbReference type="Pfam" id="PF01565">
    <property type="entry name" value="FAD_binding_4"/>
    <property type="match status" value="1"/>
</dbReference>
<name>A0AAF0IH83_9EURO</name>
<dbReference type="AlphaFoldDB" id="A0AAF0IH83"/>
<comment type="similarity">
    <text evidence="1">Belongs to the oxygen-dependent FAD-linked oxidoreductase family.</text>
</comment>
<feature type="domain" description="FAD-binding PCMH-type" evidence="3">
    <location>
        <begin position="41"/>
        <end position="226"/>
    </location>
</feature>
<keyword evidence="2" id="KW-0560">Oxidoreductase</keyword>
<evidence type="ECO:0000259" key="3">
    <source>
        <dbReference type="PROSITE" id="PS51387"/>
    </source>
</evidence>
<dbReference type="Gene3D" id="3.30.465.10">
    <property type="match status" value="2"/>
</dbReference>
<dbReference type="Proteomes" id="UP001219355">
    <property type="component" value="Chromosome 1"/>
</dbReference>
<dbReference type="InterPro" id="IPR006094">
    <property type="entry name" value="Oxid_FAD_bind_N"/>
</dbReference>
<proteinExistence type="inferred from homology"/>
<protein>
    <recommendedName>
        <fullName evidence="3">FAD-binding PCMH-type domain-containing protein</fullName>
    </recommendedName>
</protein>
<dbReference type="SUPFAM" id="SSF56176">
    <property type="entry name" value="FAD-binding/transporter-associated domain-like"/>
    <property type="match status" value="1"/>
</dbReference>
<organism evidence="4 5">
    <name type="scientific">Emydomyces testavorans</name>
    <dbReference type="NCBI Taxonomy" id="2070801"/>
    <lineage>
        <taxon>Eukaryota</taxon>
        <taxon>Fungi</taxon>
        <taxon>Dikarya</taxon>
        <taxon>Ascomycota</taxon>
        <taxon>Pezizomycotina</taxon>
        <taxon>Eurotiomycetes</taxon>
        <taxon>Eurotiomycetidae</taxon>
        <taxon>Onygenales</taxon>
        <taxon>Nannizziopsiaceae</taxon>
        <taxon>Emydomyces</taxon>
    </lineage>
</organism>
<dbReference type="GO" id="GO:0016491">
    <property type="term" value="F:oxidoreductase activity"/>
    <property type="evidence" value="ECO:0007669"/>
    <property type="project" value="UniProtKB-KW"/>
</dbReference>
<reference evidence="4" key="1">
    <citation type="submission" date="2023-03" db="EMBL/GenBank/DDBJ databases">
        <title>Emydomyces testavorans Genome Sequence.</title>
        <authorList>
            <person name="Hoyer L."/>
        </authorList>
    </citation>
    <scope>NUCLEOTIDE SEQUENCE</scope>
    <source>
        <strain evidence="4">16-2883</strain>
    </source>
</reference>
<evidence type="ECO:0000313" key="5">
    <source>
        <dbReference type="Proteomes" id="UP001219355"/>
    </source>
</evidence>
<keyword evidence="5" id="KW-1185">Reference proteome</keyword>
<dbReference type="Pfam" id="PF08031">
    <property type="entry name" value="BBE"/>
    <property type="match status" value="1"/>
</dbReference>
<evidence type="ECO:0000256" key="1">
    <source>
        <dbReference type="ARBA" id="ARBA00005466"/>
    </source>
</evidence>
<dbReference type="PANTHER" id="PTHR13878:SF155">
    <property type="entry name" value="ALCOHOL OXIDASE, PUTATIVE (AFU_ORTHOLOGUE AFUA_4G00430)-RELATED"/>
    <property type="match status" value="1"/>
</dbReference>
<dbReference type="PANTHER" id="PTHR13878">
    <property type="entry name" value="GULONOLACTONE OXIDASE"/>
    <property type="match status" value="1"/>
</dbReference>
<sequence>METNSVWRSQEPGAVQYINWETWPEKQQTCYIGGDRKIPCGQGRISRYSAVAHKPDHIQQAVRFAAKHNLRLVVKNTGHDFLGRSAAPESLQILTHFMKDIQFTNEFVPEGKSDRRAVGSAVTIGAGVQLAELYKAVSEKDKTVVAGFAHTVGAAGGYIQGGGHSALGPWKGMAVDNVLEFKVVTAKGDHITANDYQNQDLFWALRGGGGGTFGVVTSVTLRTFPEAPIVFAAMNITQVGVANAPYWSAMEKLHAQLPALSDAGASGYYWIIPNLPVPNVGQIAATSVVFFFANNNDVSSVDKAYAPLLSSLKKIPGLNVTYETEQLPKTTDIYKPLFQGADETGTASIIGSRLISRKFFESKDGPSNLISMLQKLKHEPGVPVFGHLVAGGQVAKNRDIEIALNPAWRKALVHVVVSRGWSKDTPLTEQRAIQSNLTNVEVPLLKNLEPDMGAYVNEADANEKDFQESFWGSNYGRLYGLKKKWDPRGLFIVRAGVGSEDWDEQGLCRVR</sequence>
<dbReference type="InterPro" id="IPR050432">
    <property type="entry name" value="FAD-linked_Oxidoreductases_BP"/>
</dbReference>
<dbReference type="EMBL" id="CP120627">
    <property type="protein sequence ID" value="WEW56366.1"/>
    <property type="molecule type" value="Genomic_DNA"/>
</dbReference>
<accession>A0AAF0IH83</accession>
<dbReference type="GO" id="GO:0071949">
    <property type="term" value="F:FAD binding"/>
    <property type="evidence" value="ECO:0007669"/>
    <property type="project" value="InterPro"/>
</dbReference>